<feature type="region of interest" description="Disordered" evidence="1">
    <location>
        <begin position="45"/>
        <end position="67"/>
    </location>
</feature>
<proteinExistence type="predicted"/>
<dbReference type="Proteomes" id="UP000020825">
    <property type="component" value="Unassembled WGS sequence"/>
</dbReference>
<gene>
    <name evidence="2" type="ORF">I550_3039</name>
</gene>
<evidence type="ECO:0000313" key="2">
    <source>
        <dbReference type="EMBL" id="EUA54889.1"/>
    </source>
</evidence>
<protein>
    <submittedName>
        <fullName evidence="2">Acetylornithine aminotransferase argD domain protein</fullName>
    </submittedName>
</protein>
<comment type="caution">
    <text evidence="2">The sequence shown here is derived from an EMBL/GenBank/DDBJ whole genome shotgun (WGS) entry which is preliminary data.</text>
</comment>
<feature type="compositionally biased region" description="Low complexity" evidence="1">
    <location>
        <begin position="54"/>
        <end position="67"/>
    </location>
</feature>
<reference evidence="2 3" key="1">
    <citation type="submission" date="2013-12" db="EMBL/GenBank/DDBJ databases">
        <authorList>
            <person name="Zelazny A."/>
            <person name="Olivier K."/>
            <person name="Holland S."/>
            <person name="Lenaerts A."/>
            <person name="Ordway D."/>
            <person name="DeGroote M.A."/>
            <person name="Parker T."/>
            <person name="Sizemore C."/>
            <person name="Tallon L.J."/>
            <person name="Sadzewicz L.K."/>
            <person name="Sengamalay N."/>
            <person name="Fraser C.M."/>
            <person name="Hine E."/>
            <person name="Shefchek K.A."/>
            <person name="Das S.P."/>
            <person name="Tettelin H."/>
        </authorList>
    </citation>
    <scope>NUCLEOTIDE SEQUENCE [LARGE SCALE GENOMIC DNA]</scope>
    <source>
        <strain evidence="2 3">1956</strain>
    </source>
</reference>
<dbReference type="PATRIC" id="fig|1299331.3.peg.2964"/>
<dbReference type="AlphaFoldDB" id="X8CFM2"/>
<evidence type="ECO:0000256" key="1">
    <source>
        <dbReference type="SAM" id="MobiDB-lite"/>
    </source>
</evidence>
<evidence type="ECO:0000313" key="3">
    <source>
        <dbReference type="Proteomes" id="UP000020825"/>
    </source>
</evidence>
<dbReference type="EMBL" id="JAOG01000002">
    <property type="protein sequence ID" value="EUA54889.1"/>
    <property type="molecule type" value="Genomic_DNA"/>
</dbReference>
<organism evidence="2 3">
    <name type="scientific">Mycobacterium intracellulare 1956</name>
    <dbReference type="NCBI Taxonomy" id="1299331"/>
    <lineage>
        <taxon>Bacteria</taxon>
        <taxon>Bacillati</taxon>
        <taxon>Actinomycetota</taxon>
        <taxon>Actinomycetes</taxon>
        <taxon>Mycobacteriales</taxon>
        <taxon>Mycobacteriaceae</taxon>
        <taxon>Mycobacterium</taxon>
        <taxon>Mycobacterium avium complex (MAC)</taxon>
    </lineage>
</organism>
<accession>X8CFM2</accession>
<name>X8CFM2_MYCIT</name>
<keyword evidence="2" id="KW-0032">Aminotransferase</keyword>
<dbReference type="GO" id="GO:0008483">
    <property type="term" value="F:transaminase activity"/>
    <property type="evidence" value="ECO:0007669"/>
    <property type="project" value="UniProtKB-KW"/>
</dbReference>
<sequence>MLGCPVSASDPIVRPWKASCAATSFVRPVSRDILKATSLASVPELQKNTRAGVSSGAPSRATSSSASAMPGSVAYRLDVWPSVAICRVTASMIAGWRWPRMLTAMPPSRSR</sequence>
<keyword evidence="2" id="KW-0808">Transferase</keyword>